<protein>
    <submittedName>
        <fullName evidence="1">Uncharacterized protein</fullName>
    </submittedName>
</protein>
<proteinExistence type="predicted"/>
<keyword evidence="2" id="KW-1185">Reference proteome</keyword>
<reference evidence="1 2" key="1">
    <citation type="submission" date="2023-06" db="EMBL/GenBank/DDBJ databases">
        <authorList>
            <person name="Oyuntsetseg B."/>
            <person name="Kim S.B."/>
        </authorList>
    </citation>
    <scope>NUCLEOTIDE SEQUENCE [LARGE SCALE GENOMIC DNA]</scope>
    <source>
        <strain evidence="1 2">2-15</strain>
    </source>
</reference>
<gene>
    <name evidence="1" type="ORF">QRX50_08075</name>
</gene>
<dbReference type="RefSeq" id="WP_285971332.1">
    <property type="nucleotide sequence ID" value="NZ_CP127294.1"/>
</dbReference>
<evidence type="ECO:0000313" key="2">
    <source>
        <dbReference type="Proteomes" id="UP001236014"/>
    </source>
</evidence>
<dbReference type="AlphaFoldDB" id="A0A9Y2MTI5"/>
<organism evidence="1 2">
    <name type="scientific">Amycolatopsis carbonis</name>
    <dbReference type="NCBI Taxonomy" id="715471"/>
    <lineage>
        <taxon>Bacteria</taxon>
        <taxon>Bacillati</taxon>
        <taxon>Actinomycetota</taxon>
        <taxon>Actinomycetes</taxon>
        <taxon>Pseudonocardiales</taxon>
        <taxon>Pseudonocardiaceae</taxon>
        <taxon>Amycolatopsis</taxon>
    </lineage>
</organism>
<sequence>MDVAELLGQIAVDGDYNPFSLRNLGPEGISMVRGALSSPSLREAALAVLATLREPFDFALVPQEKPLPMDACEFWYAVPTGDQEAVLDVFGLSSPVPVTMRMGRLAWRYGGHRWWLDHGRCSVIYVSSVLDGWTLVFGEPSEDFHTRGTLADGVEDPYGVKQMRANEAATRIVRRDRCAALSRRFGAAHLYLRSHGDSTTSRLIAEDGAAVRWYDVEVPEEQIGPPHPGEAGFRLPHEENPWPDGSFDDIIQAHVGKELALRFRDRYRRLRAEYNVPENCNAYDVAAQLSVRPGDIGPSTVVKGHGVLARTGCPG</sequence>
<name>A0A9Y2MTI5_9PSEU</name>
<dbReference type="Proteomes" id="UP001236014">
    <property type="component" value="Chromosome"/>
</dbReference>
<accession>A0A9Y2MTI5</accession>
<dbReference type="EMBL" id="CP127294">
    <property type="protein sequence ID" value="WIX80710.1"/>
    <property type="molecule type" value="Genomic_DNA"/>
</dbReference>
<dbReference type="KEGG" id="acab:QRX50_08075"/>
<evidence type="ECO:0000313" key="1">
    <source>
        <dbReference type="EMBL" id="WIX80710.1"/>
    </source>
</evidence>